<dbReference type="GO" id="GO:0009307">
    <property type="term" value="P:DNA restriction-modification system"/>
    <property type="evidence" value="ECO:0007669"/>
    <property type="project" value="UniProtKB-KW"/>
</dbReference>
<dbReference type="EMBL" id="NIDE01000014">
    <property type="protein sequence ID" value="OWK37398.1"/>
    <property type="molecule type" value="Genomic_DNA"/>
</dbReference>
<evidence type="ECO:0000256" key="1">
    <source>
        <dbReference type="ARBA" id="ARBA00022747"/>
    </source>
</evidence>
<organism evidence="3 4">
    <name type="scientific">Fimbriiglobus ruber</name>
    <dbReference type="NCBI Taxonomy" id="1908690"/>
    <lineage>
        <taxon>Bacteria</taxon>
        <taxon>Pseudomonadati</taxon>
        <taxon>Planctomycetota</taxon>
        <taxon>Planctomycetia</taxon>
        <taxon>Gemmatales</taxon>
        <taxon>Gemmataceae</taxon>
        <taxon>Fimbriiglobus</taxon>
    </lineage>
</organism>
<protein>
    <recommendedName>
        <fullName evidence="5">Type I restriction modification DNA specificity domain-containing protein</fullName>
    </recommendedName>
</protein>
<gene>
    <name evidence="3" type="ORF">FRUB_06518</name>
</gene>
<dbReference type="GO" id="GO:0003677">
    <property type="term" value="F:DNA binding"/>
    <property type="evidence" value="ECO:0007669"/>
    <property type="project" value="UniProtKB-KW"/>
</dbReference>
<dbReference type="Proteomes" id="UP000214646">
    <property type="component" value="Unassembled WGS sequence"/>
</dbReference>
<evidence type="ECO:0008006" key="5">
    <source>
        <dbReference type="Google" id="ProtNLM"/>
    </source>
</evidence>
<evidence type="ECO:0000313" key="3">
    <source>
        <dbReference type="EMBL" id="OWK37398.1"/>
    </source>
</evidence>
<reference evidence="4" key="1">
    <citation type="submission" date="2017-06" db="EMBL/GenBank/DDBJ databases">
        <title>Genome analysis of Fimbriiglobus ruber SP5, the first member of the order Planctomycetales with confirmed chitinolytic capability.</title>
        <authorList>
            <person name="Ravin N.V."/>
            <person name="Rakitin A.L."/>
            <person name="Ivanova A.A."/>
            <person name="Beletsky A.V."/>
            <person name="Kulichevskaya I.S."/>
            <person name="Mardanov A.V."/>
            <person name="Dedysh S.N."/>
        </authorList>
    </citation>
    <scope>NUCLEOTIDE SEQUENCE [LARGE SCALE GENOMIC DNA]</scope>
    <source>
        <strain evidence="4">SP5</strain>
    </source>
</reference>
<evidence type="ECO:0000256" key="2">
    <source>
        <dbReference type="ARBA" id="ARBA00023125"/>
    </source>
</evidence>
<accession>A0A225DFW2</accession>
<dbReference type="SUPFAM" id="SSF116734">
    <property type="entry name" value="DNA methylase specificity domain"/>
    <property type="match status" value="1"/>
</dbReference>
<keyword evidence="4" id="KW-1185">Reference proteome</keyword>
<proteinExistence type="predicted"/>
<dbReference type="CDD" id="cd16961">
    <property type="entry name" value="RMtype1_S_TRD-CR_like"/>
    <property type="match status" value="1"/>
</dbReference>
<dbReference type="InterPro" id="IPR044946">
    <property type="entry name" value="Restrct_endonuc_typeI_TRD_sf"/>
</dbReference>
<dbReference type="AlphaFoldDB" id="A0A225DFW2"/>
<name>A0A225DFW2_9BACT</name>
<sequence>MQIGYQHRDKIGAAEVGSHQIIQPKDVVEPGDRFSEAFEPAAGIWTGSLYMVTPKGDPDRYLVSPGDVLFTARGSRNFAIPIDARSVRPPVQDWGKVIAGSFFFILRPRTERVSPGYLAWAINQPPVQRQLDDAAHGSHMKLIPKRMFEEIEIDLPPLTVQEIIVKVSELSEQERRLTTLIQTKRAELVRFASLAAARQG</sequence>
<keyword evidence="2" id="KW-0238">DNA-binding</keyword>
<evidence type="ECO:0000313" key="4">
    <source>
        <dbReference type="Proteomes" id="UP000214646"/>
    </source>
</evidence>
<comment type="caution">
    <text evidence="3">The sequence shown here is derived from an EMBL/GenBank/DDBJ whole genome shotgun (WGS) entry which is preliminary data.</text>
</comment>
<dbReference type="Gene3D" id="3.90.220.20">
    <property type="entry name" value="DNA methylase specificity domains"/>
    <property type="match status" value="1"/>
</dbReference>
<keyword evidence="1" id="KW-0680">Restriction system</keyword>